<evidence type="ECO:0000313" key="2">
    <source>
        <dbReference type="Proteomes" id="UP000805193"/>
    </source>
</evidence>
<protein>
    <submittedName>
        <fullName evidence="1">Uncharacterized protein</fullName>
    </submittedName>
</protein>
<feature type="non-terminal residue" evidence="1">
    <location>
        <position position="524"/>
    </location>
</feature>
<dbReference type="EMBL" id="JABSTQ010009182">
    <property type="protein sequence ID" value="KAG0432010.1"/>
    <property type="molecule type" value="Genomic_DNA"/>
</dbReference>
<keyword evidence="2" id="KW-1185">Reference proteome</keyword>
<sequence>MSRPRKRFLVSAFITAGSFSFSANGCNAYFVTTERTPTGRSLFSLIPTSGDPDVPATSGRTDNQTPAFTPAPVAAVAVRLPPGPAAEDRGLRTHSLAATTLRRTRGLRRMKQLLGERASTIDDALLQELFLERLPPNVQMVLAAAAPLNFTRLAGLAEAVMEVSTPSTSNIAATTIPPASDAPSTAQNVQIPNASANVWNKCYSLQQAVETQRALQAVDGTLHRADLKTTARAETTLPVCVTTTGASVPTRAAASAPARGRKTGRPTARGDERHSPYLPGQIIVAQGCQRKSCPWNAGGGVALRENPLPPPGAVRERSHSEADPYHKAAVLFASNFLQAVEGELIHEQLYSANRRERDKNRKKLLSIIDVVLPGTRTNQLKTMGTFVRRALLRMKVQGGDEVLREHIESGPGNATHLSPQIQNEIIAASGRIIQDTIPGKLMAIPKRVLTRVPLLQILATMPVSTAEAERSFSTFQRLKSYLRASTSQQRLLELALLNVHREVHISPERVLSLLSVDRRRLRLN</sequence>
<proteinExistence type="predicted"/>
<reference evidence="1 2" key="1">
    <citation type="journal article" date="2020" name="Cell">
        <title>Large-Scale Comparative Analyses of Tick Genomes Elucidate Their Genetic Diversity and Vector Capacities.</title>
        <authorList>
            <consortium name="Tick Genome and Microbiome Consortium (TIGMIC)"/>
            <person name="Jia N."/>
            <person name="Wang J."/>
            <person name="Shi W."/>
            <person name="Du L."/>
            <person name="Sun Y."/>
            <person name="Zhan W."/>
            <person name="Jiang J.F."/>
            <person name="Wang Q."/>
            <person name="Zhang B."/>
            <person name="Ji P."/>
            <person name="Bell-Sakyi L."/>
            <person name="Cui X.M."/>
            <person name="Yuan T.T."/>
            <person name="Jiang B.G."/>
            <person name="Yang W.F."/>
            <person name="Lam T.T."/>
            <person name="Chang Q.C."/>
            <person name="Ding S.J."/>
            <person name="Wang X.J."/>
            <person name="Zhu J.G."/>
            <person name="Ruan X.D."/>
            <person name="Zhao L."/>
            <person name="Wei J.T."/>
            <person name="Ye R.Z."/>
            <person name="Que T.C."/>
            <person name="Du C.H."/>
            <person name="Zhou Y.H."/>
            <person name="Cheng J.X."/>
            <person name="Dai P.F."/>
            <person name="Guo W.B."/>
            <person name="Han X.H."/>
            <person name="Huang E.J."/>
            <person name="Li L.F."/>
            <person name="Wei W."/>
            <person name="Gao Y.C."/>
            <person name="Liu J.Z."/>
            <person name="Shao H.Z."/>
            <person name="Wang X."/>
            <person name="Wang C.C."/>
            <person name="Yang T.C."/>
            <person name="Huo Q.B."/>
            <person name="Li W."/>
            <person name="Chen H.Y."/>
            <person name="Chen S.E."/>
            <person name="Zhou L.G."/>
            <person name="Ni X.B."/>
            <person name="Tian J.H."/>
            <person name="Sheng Y."/>
            <person name="Liu T."/>
            <person name="Pan Y.S."/>
            <person name="Xia L.Y."/>
            <person name="Li J."/>
            <person name="Zhao F."/>
            <person name="Cao W.C."/>
        </authorList>
    </citation>
    <scope>NUCLEOTIDE SEQUENCE [LARGE SCALE GENOMIC DNA]</scope>
    <source>
        <strain evidence="1">Iper-2018</strain>
    </source>
</reference>
<accession>A0AC60QD84</accession>
<comment type="caution">
    <text evidence="1">The sequence shown here is derived from an EMBL/GenBank/DDBJ whole genome shotgun (WGS) entry which is preliminary data.</text>
</comment>
<dbReference type="Proteomes" id="UP000805193">
    <property type="component" value="Unassembled WGS sequence"/>
</dbReference>
<organism evidence="1 2">
    <name type="scientific">Ixodes persulcatus</name>
    <name type="common">Taiga tick</name>
    <dbReference type="NCBI Taxonomy" id="34615"/>
    <lineage>
        <taxon>Eukaryota</taxon>
        <taxon>Metazoa</taxon>
        <taxon>Ecdysozoa</taxon>
        <taxon>Arthropoda</taxon>
        <taxon>Chelicerata</taxon>
        <taxon>Arachnida</taxon>
        <taxon>Acari</taxon>
        <taxon>Parasitiformes</taxon>
        <taxon>Ixodida</taxon>
        <taxon>Ixodoidea</taxon>
        <taxon>Ixodidae</taxon>
        <taxon>Ixodinae</taxon>
        <taxon>Ixodes</taxon>
    </lineage>
</organism>
<evidence type="ECO:0000313" key="1">
    <source>
        <dbReference type="EMBL" id="KAG0432010.1"/>
    </source>
</evidence>
<name>A0AC60QD84_IXOPE</name>
<gene>
    <name evidence="1" type="ORF">HPB47_021247</name>
</gene>